<keyword evidence="2" id="KW-1185">Reference proteome</keyword>
<sequence>MHPRRSGRGNRELARLVVEVRKKNPPGFGGGDDPLKAEQWMSMITSILDFMQVENNDQFKCDIYMLREDARICWEIVSQGHDLNNMTWDAFQILFYEKYYNESIRAAKVKEFI</sequence>
<dbReference type="Gramene" id="evm.model.05.931">
    <property type="protein sequence ID" value="cds.evm.model.05.931"/>
    <property type="gene ID" value="evm.TU.05.931"/>
</dbReference>
<evidence type="ECO:0008006" key="3">
    <source>
        <dbReference type="Google" id="ProtNLM"/>
    </source>
</evidence>
<name>A0A803PSH1_CANSA</name>
<reference evidence="1" key="1">
    <citation type="submission" date="2018-11" db="EMBL/GenBank/DDBJ databases">
        <authorList>
            <person name="Grassa J C."/>
        </authorList>
    </citation>
    <scope>NUCLEOTIDE SEQUENCE [LARGE SCALE GENOMIC DNA]</scope>
</reference>
<organism evidence="1 2">
    <name type="scientific">Cannabis sativa</name>
    <name type="common">Hemp</name>
    <name type="synonym">Marijuana</name>
    <dbReference type="NCBI Taxonomy" id="3483"/>
    <lineage>
        <taxon>Eukaryota</taxon>
        <taxon>Viridiplantae</taxon>
        <taxon>Streptophyta</taxon>
        <taxon>Embryophyta</taxon>
        <taxon>Tracheophyta</taxon>
        <taxon>Spermatophyta</taxon>
        <taxon>Magnoliopsida</taxon>
        <taxon>eudicotyledons</taxon>
        <taxon>Gunneridae</taxon>
        <taxon>Pentapetalae</taxon>
        <taxon>rosids</taxon>
        <taxon>fabids</taxon>
        <taxon>Rosales</taxon>
        <taxon>Cannabaceae</taxon>
        <taxon>Cannabis</taxon>
    </lineage>
</organism>
<accession>A0A803PSH1</accession>
<dbReference type="Proteomes" id="UP000596661">
    <property type="component" value="Chromosome 5"/>
</dbReference>
<dbReference type="AlphaFoldDB" id="A0A803PSH1"/>
<dbReference type="OMA" id="REDARIC"/>
<protein>
    <recommendedName>
        <fullName evidence="3">Gag-pol polyprotein</fullName>
    </recommendedName>
</protein>
<dbReference type="EnsemblPlants" id="evm.model.05.931">
    <property type="protein sequence ID" value="cds.evm.model.05.931"/>
    <property type="gene ID" value="evm.TU.05.931"/>
</dbReference>
<reference evidence="1" key="2">
    <citation type="submission" date="2021-03" db="UniProtKB">
        <authorList>
            <consortium name="EnsemblPlants"/>
        </authorList>
    </citation>
    <scope>IDENTIFICATION</scope>
</reference>
<dbReference type="EMBL" id="UZAU01000475">
    <property type="status" value="NOT_ANNOTATED_CDS"/>
    <property type="molecule type" value="Genomic_DNA"/>
</dbReference>
<evidence type="ECO:0000313" key="2">
    <source>
        <dbReference type="Proteomes" id="UP000596661"/>
    </source>
</evidence>
<proteinExistence type="predicted"/>
<evidence type="ECO:0000313" key="1">
    <source>
        <dbReference type="EnsemblPlants" id="cds.evm.model.05.931"/>
    </source>
</evidence>